<protein>
    <recommendedName>
        <fullName evidence="4">Manganese transport protein MntH</fullName>
    </recommendedName>
</protein>
<dbReference type="EMBL" id="JBHTJF010000009">
    <property type="protein sequence ID" value="MFD0942563.1"/>
    <property type="molecule type" value="Genomic_DNA"/>
</dbReference>
<dbReference type="Proteomes" id="UP001596976">
    <property type="component" value="Unassembled WGS sequence"/>
</dbReference>
<proteinExistence type="predicted"/>
<name>A0ABW3GU53_9BACL</name>
<organism evidence="2 3">
    <name type="scientific">Savagea faecisuis</name>
    <dbReference type="NCBI Taxonomy" id="1274803"/>
    <lineage>
        <taxon>Bacteria</taxon>
        <taxon>Bacillati</taxon>
        <taxon>Bacillota</taxon>
        <taxon>Bacilli</taxon>
        <taxon>Bacillales</taxon>
        <taxon>Caryophanaceae</taxon>
        <taxon>Savagea</taxon>
    </lineage>
</organism>
<evidence type="ECO:0000256" key="1">
    <source>
        <dbReference type="SAM" id="Phobius"/>
    </source>
</evidence>
<comment type="caution">
    <text evidence="2">The sequence shown here is derived from an EMBL/GenBank/DDBJ whole genome shotgun (WGS) entry which is preliminary data.</text>
</comment>
<gene>
    <name evidence="2" type="ORF">ACFQ0V_02110</name>
</gene>
<accession>A0ABW3GU53</accession>
<evidence type="ECO:0000313" key="2">
    <source>
        <dbReference type="EMBL" id="MFD0942563.1"/>
    </source>
</evidence>
<sequence length="61" mass="6669">MQALNGILLPVIAIYLMIVMNNKKLLGEHRNGWFINIIGTIITGVCIFLGGYSVLDAFGAF</sequence>
<keyword evidence="1" id="KW-1133">Transmembrane helix</keyword>
<evidence type="ECO:0008006" key="4">
    <source>
        <dbReference type="Google" id="ProtNLM"/>
    </source>
</evidence>
<keyword evidence="1" id="KW-0472">Membrane</keyword>
<keyword evidence="3" id="KW-1185">Reference proteome</keyword>
<feature type="transmembrane region" description="Helical" evidence="1">
    <location>
        <begin position="6"/>
        <end position="22"/>
    </location>
</feature>
<keyword evidence="1" id="KW-0812">Transmembrane</keyword>
<feature type="transmembrane region" description="Helical" evidence="1">
    <location>
        <begin position="34"/>
        <end position="55"/>
    </location>
</feature>
<dbReference type="RefSeq" id="WP_381009151.1">
    <property type="nucleotide sequence ID" value="NZ_JBHTJF010000009.1"/>
</dbReference>
<evidence type="ECO:0000313" key="3">
    <source>
        <dbReference type="Proteomes" id="UP001596976"/>
    </source>
</evidence>
<reference evidence="3" key="1">
    <citation type="journal article" date="2019" name="Int. J. Syst. Evol. Microbiol.">
        <title>The Global Catalogue of Microorganisms (GCM) 10K type strain sequencing project: providing services to taxonomists for standard genome sequencing and annotation.</title>
        <authorList>
            <consortium name="The Broad Institute Genomics Platform"/>
            <consortium name="The Broad Institute Genome Sequencing Center for Infectious Disease"/>
            <person name="Wu L."/>
            <person name="Ma J."/>
        </authorList>
    </citation>
    <scope>NUCLEOTIDE SEQUENCE [LARGE SCALE GENOMIC DNA]</scope>
    <source>
        <strain evidence="3">CCUG 63563</strain>
    </source>
</reference>